<sequence>MISVLLVDDHEMVRLGVSAYLAAQADIEVVAEAENGLMGYHKALELRPDIILMDLVMDVMDGVEATQKILAEWPEAKIIIVTSFIDDEKVYPAMEAGAKSYLLKTSSAQEIAQAIRSTFQGEQVIGPEVSQKMIAKQDAENQHHLHDDLTRREIEVLQLIAQGKSNQEIADELFITLKTVKTHVSNILAKLEVSDRTQATIYAFHHHLVEEVK</sequence>
<dbReference type="CDD" id="cd17535">
    <property type="entry name" value="REC_NarL-like"/>
    <property type="match status" value="1"/>
</dbReference>
<evidence type="ECO:0000256" key="2">
    <source>
        <dbReference type="ARBA" id="ARBA00023015"/>
    </source>
</evidence>
<dbReference type="InterPro" id="IPR016032">
    <property type="entry name" value="Sig_transdc_resp-reg_C-effctor"/>
</dbReference>
<dbReference type="SMART" id="SM00421">
    <property type="entry name" value="HTH_LUXR"/>
    <property type="match status" value="1"/>
</dbReference>
<dbReference type="InterPro" id="IPR000792">
    <property type="entry name" value="Tscrpt_reg_LuxR_C"/>
</dbReference>
<name>A0A1H8YVT7_9LACT</name>
<keyword evidence="9" id="KW-1185">Reference proteome</keyword>
<protein>
    <submittedName>
        <fullName evidence="8">Two component transcriptional regulator, LuxR family</fullName>
    </submittedName>
</protein>
<keyword evidence="3" id="KW-0238">DNA-binding</keyword>
<feature type="domain" description="HTH luxR-type" evidence="6">
    <location>
        <begin position="142"/>
        <end position="207"/>
    </location>
</feature>
<evidence type="ECO:0000256" key="4">
    <source>
        <dbReference type="ARBA" id="ARBA00023163"/>
    </source>
</evidence>
<dbReference type="PROSITE" id="PS50043">
    <property type="entry name" value="HTH_LUXR_2"/>
    <property type="match status" value="1"/>
</dbReference>
<dbReference type="PRINTS" id="PR00038">
    <property type="entry name" value="HTHLUXR"/>
</dbReference>
<dbReference type="GO" id="GO:0000160">
    <property type="term" value="P:phosphorelay signal transduction system"/>
    <property type="evidence" value="ECO:0007669"/>
    <property type="project" value="InterPro"/>
</dbReference>
<accession>A0A1H8YVT7</accession>
<keyword evidence="4" id="KW-0804">Transcription</keyword>
<dbReference type="OrthoDB" id="9780153at2"/>
<dbReference type="PROSITE" id="PS50110">
    <property type="entry name" value="RESPONSE_REGULATORY"/>
    <property type="match status" value="1"/>
</dbReference>
<dbReference type="CDD" id="cd06170">
    <property type="entry name" value="LuxR_C_like"/>
    <property type="match status" value="1"/>
</dbReference>
<evidence type="ECO:0000259" key="6">
    <source>
        <dbReference type="PROSITE" id="PS50043"/>
    </source>
</evidence>
<dbReference type="Proteomes" id="UP000198833">
    <property type="component" value="Unassembled WGS sequence"/>
</dbReference>
<evidence type="ECO:0000259" key="7">
    <source>
        <dbReference type="PROSITE" id="PS50110"/>
    </source>
</evidence>
<evidence type="ECO:0000313" key="8">
    <source>
        <dbReference type="EMBL" id="SEP56344.1"/>
    </source>
</evidence>
<dbReference type="InterPro" id="IPR001789">
    <property type="entry name" value="Sig_transdc_resp-reg_receiver"/>
</dbReference>
<feature type="modified residue" description="4-aspartylphosphate" evidence="5">
    <location>
        <position position="54"/>
    </location>
</feature>
<dbReference type="SUPFAM" id="SSF46894">
    <property type="entry name" value="C-terminal effector domain of the bipartite response regulators"/>
    <property type="match status" value="1"/>
</dbReference>
<dbReference type="SMART" id="SM00448">
    <property type="entry name" value="REC"/>
    <property type="match status" value="1"/>
</dbReference>
<dbReference type="PANTHER" id="PTHR43214">
    <property type="entry name" value="TWO-COMPONENT RESPONSE REGULATOR"/>
    <property type="match status" value="1"/>
</dbReference>
<dbReference type="SUPFAM" id="SSF52172">
    <property type="entry name" value="CheY-like"/>
    <property type="match status" value="1"/>
</dbReference>
<evidence type="ECO:0000256" key="1">
    <source>
        <dbReference type="ARBA" id="ARBA00022553"/>
    </source>
</evidence>
<dbReference type="RefSeq" id="WP_092569564.1">
    <property type="nucleotide sequence ID" value="NZ_CALUDV010000012.1"/>
</dbReference>
<dbReference type="GO" id="GO:0003677">
    <property type="term" value="F:DNA binding"/>
    <property type="evidence" value="ECO:0007669"/>
    <property type="project" value="UniProtKB-KW"/>
</dbReference>
<dbReference type="Gene3D" id="3.40.50.2300">
    <property type="match status" value="1"/>
</dbReference>
<keyword evidence="2" id="KW-0805">Transcription regulation</keyword>
<dbReference type="Pfam" id="PF00072">
    <property type="entry name" value="Response_reg"/>
    <property type="match status" value="1"/>
</dbReference>
<dbReference type="EMBL" id="FOEN01000001">
    <property type="protein sequence ID" value="SEP56344.1"/>
    <property type="molecule type" value="Genomic_DNA"/>
</dbReference>
<dbReference type="PANTHER" id="PTHR43214:SF37">
    <property type="entry name" value="TRANSCRIPTIONAL REGULATORY PROTEIN YDFI"/>
    <property type="match status" value="1"/>
</dbReference>
<gene>
    <name evidence="8" type="ORF">SAMN04488558_10141</name>
</gene>
<feature type="domain" description="Response regulatory" evidence="7">
    <location>
        <begin position="3"/>
        <end position="119"/>
    </location>
</feature>
<keyword evidence="1 5" id="KW-0597">Phosphoprotein</keyword>
<dbReference type="STRING" id="89093.SAMN04488558_10141"/>
<dbReference type="InterPro" id="IPR011006">
    <property type="entry name" value="CheY-like_superfamily"/>
</dbReference>
<proteinExistence type="predicted"/>
<dbReference type="AlphaFoldDB" id="A0A1H8YVT7"/>
<dbReference type="PROSITE" id="PS00622">
    <property type="entry name" value="HTH_LUXR_1"/>
    <property type="match status" value="1"/>
</dbReference>
<organism evidence="8 9">
    <name type="scientific">Ignavigranum ruoffiae</name>
    <dbReference type="NCBI Taxonomy" id="89093"/>
    <lineage>
        <taxon>Bacteria</taxon>
        <taxon>Bacillati</taxon>
        <taxon>Bacillota</taxon>
        <taxon>Bacilli</taxon>
        <taxon>Lactobacillales</taxon>
        <taxon>Aerococcaceae</taxon>
        <taxon>Ignavigranum</taxon>
    </lineage>
</organism>
<evidence type="ECO:0000256" key="3">
    <source>
        <dbReference type="ARBA" id="ARBA00023125"/>
    </source>
</evidence>
<evidence type="ECO:0000313" key="9">
    <source>
        <dbReference type="Proteomes" id="UP000198833"/>
    </source>
</evidence>
<dbReference type="GO" id="GO:0006355">
    <property type="term" value="P:regulation of DNA-templated transcription"/>
    <property type="evidence" value="ECO:0007669"/>
    <property type="project" value="InterPro"/>
</dbReference>
<evidence type="ECO:0000256" key="5">
    <source>
        <dbReference type="PROSITE-ProRule" id="PRU00169"/>
    </source>
</evidence>
<dbReference type="InterPro" id="IPR039420">
    <property type="entry name" value="WalR-like"/>
</dbReference>
<dbReference type="InterPro" id="IPR058245">
    <property type="entry name" value="NreC/VraR/RcsB-like_REC"/>
</dbReference>
<reference evidence="8 9" key="1">
    <citation type="submission" date="2016-10" db="EMBL/GenBank/DDBJ databases">
        <authorList>
            <person name="de Groot N.N."/>
        </authorList>
    </citation>
    <scope>NUCLEOTIDE SEQUENCE [LARGE SCALE GENOMIC DNA]</scope>
    <source>
        <strain evidence="8 9">DSM 15695</strain>
    </source>
</reference>
<dbReference type="Pfam" id="PF00196">
    <property type="entry name" value="GerE"/>
    <property type="match status" value="1"/>
</dbReference>